<feature type="non-terminal residue" evidence="4">
    <location>
        <position position="1"/>
    </location>
</feature>
<evidence type="ECO:0000256" key="2">
    <source>
        <dbReference type="ARBA" id="ARBA00023043"/>
    </source>
</evidence>
<name>L1JSC7_GUITC</name>
<accession>L1JSC7</accession>
<evidence type="ECO:0000313" key="5">
    <source>
        <dbReference type="EnsemblProtists" id="EKX51337"/>
    </source>
</evidence>
<gene>
    <name evidence="4" type="ORF">GUITHDRAFT_45097</name>
</gene>
<dbReference type="PANTHER" id="PTHR24198:SF165">
    <property type="entry name" value="ANKYRIN REPEAT-CONTAINING PROTEIN-RELATED"/>
    <property type="match status" value="1"/>
</dbReference>
<reference evidence="4 6" key="1">
    <citation type="journal article" date="2012" name="Nature">
        <title>Algal genomes reveal evolutionary mosaicism and the fate of nucleomorphs.</title>
        <authorList>
            <consortium name="DOE Joint Genome Institute"/>
            <person name="Curtis B.A."/>
            <person name="Tanifuji G."/>
            <person name="Burki F."/>
            <person name="Gruber A."/>
            <person name="Irimia M."/>
            <person name="Maruyama S."/>
            <person name="Arias M.C."/>
            <person name="Ball S.G."/>
            <person name="Gile G.H."/>
            <person name="Hirakawa Y."/>
            <person name="Hopkins J.F."/>
            <person name="Kuo A."/>
            <person name="Rensing S.A."/>
            <person name="Schmutz J."/>
            <person name="Symeonidi A."/>
            <person name="Elias M."/>
            <person name="Eveleigh R.J."/>
            <person name="Herman E.K."/>
            <person name="Klute M.J."/>
            <person name="Nakayama T."/>
            <person name="Obornik M."/>
            <person name="Reyes-Prieto A."/>
            <person name="Armbrust E.V."/>
            <person name="Aves S.J."/>
            <person name="Beiko R.G."/>
            <person name="Coutinho P."/>
            <person name="Dacks J.B."/>
            <person name="Durnford D.G."/>
            <person name="Fast N.M."/>
            <person name="Green B.R."/>
            <person name="Grisdale C.J."/>
            <person name="Hempel F."/>
            <person name="Henrissat B."/>
            <person name="Hoppner M.P."/>
            <person name="Ishida K."/>
            <person name="Kim E."/>
            <person name="Koreny L."/>
            <person name="Kroth P.G."/>
            <person name="Liu Y."/>
            <person name="Malik S.B."/>
            <person name="Maier U.G."/>
            <person name="McRose D."/>
            <person name="Mock T."/>
            <person name="Neilson J.A."/>
            <person name="Onodera N.T."/>
            <person name="Poole A.M."/>
            <person name="Pritham E.J."/>
            <person name="Richards T.A."/>
            <person name="Rocap G."/>
            <person name="Roy S.W."/>
            <person name="Sarai C."/>
            <person name="Schaack S."/>
            <person name="Shirato S."/>
            <person name="Slamovits C.H."/>
            <person name="Spencer D.F."/>
            <person name="Suzuki S."/>
            <person name="Worden A.Z."/>
            <person name="Zauner S."/>
            <person name="Barry K."/>
            <person name="Bell C."/>
            <person name="Bharti A.K."/>
            <person name="Crow J.A."/>
            <person name="Grimwood J."/>
            <person name="Kramer R."/>
            <person name="Lindquist E."/>
            <person name="Lucas S."/>
            <person name="Salamov A."/>
            <person name="McFadden G.I."/>
            <person name="Lane C.E."/>
            <person name="Keeling P.J."/>
            <person name="Gray M.W."/>
            <person name="Grigoriev I.V."/>
            <person name="Archibald J.M."/>
        </authorList>
    </citation>
    <scope>NUCLEOTIDE SEQUENCE</scope>
    <source>
        <strain evidence="4 6">CCMP2712</strain>
    </source>
</reference>
<evidence type="ECO:0000313" key="4">
    <source>
        <dbReference type="EMBL" id="EKX51337.1"/>
    </source>
</evidence>
<reference evidence="5" key="3">
    <citation type="submission" date="2016-03" db="UniProtKB">
        <authorList>
            <consortium name="EnsemblProtists"/>
        </authorList>
    </citation>
    <scope>IDENTIFICATION</scope>
</reference>
<dbReference type="STRING" id="905079.L1JSC7"/>
<dbReference type="KEGG" id="gtt:GUITHDRAFT_45097"/>
<feature type="non-terminal residue" evidence="4">
    <location>
        <position position="63"/>
    </location>
</feature>
<dbReference type="Proteomes" id="UP000011087">
    <property type="component" value="Unassembled WGS sequence"/>
</dbReference>
<dbReference type="EMBL" id="JH992976">
    <property type="protein sequence ID" value="EKX51337.1"/>
    <property type="molecule type" value="Genomic_DNA"/>
</dbReference>
<dbReference type="Gene3D" id="1.25.40.20">
    <property type="entry name" value="Ankyrin repeat-containing domain"/>
    <property type="match status" value="1"/>
</dbReference>
<protein>
    <submittedName>
        <fullName evidence="4 5">Uncharacterized protein</fullName>
    </submittedName>
</protein>
<evidence type="ECO:0000313" key="6">
    <source>
        <dbReference type="Proteomes" id="UP000011087"/>
    </source>
</evidence>
<dbReference type="SUPFAM" id="SSF48403">
    <property type="entry name" value="Ankyrin repeat"/>
    <property type="match status" value="1"/>
</dbReference>
<dbReference type="PANTHER" id="PTHR24198">
    <property type="entry name" value="ANKYRIN REPEAT AND PROTEIN KINASE DOMAIN-CONTAINING PROTEIN"/>
    <property type="match status" value="1"/>
</dbReference>
<dbReference type="PROSITE" id="PS50088">
    <property type="entry name" value="ANK_REPEAT"/>
    <property type="match status" value="1"/>
</dbReference>
<dbReference type="PaxDb" id="55529-EKX51337"/>
<dbReference type="AlphaFoldDB" id="L1JSC7"/>
<dbReference type="RefSeq" id="XP_005838317.1">
    <property type="nucleotide sequence ID" value="XM_005838260.1"/>
</dbReference>
<evidence type="ECO:0000256" key="3">
    <source>
        <dbReference type="PROSITE-ProRule" id="PRU00023"/>
    </source>
</evidence>
<keyword evidence="6" id="KW-1185">Reference proteome</keyword>
<dbReference type="EnsemblProtists" id="EKX51337">
    <property type="protein sequence ID" value="EKX51337"/>
    <property type="gene ID" value="GUITHDRAFT_45097"/>
</dbReference>
<dbReference type="Pfam" id="PF12796">
    <property type="entry name" value="Ank_2"/>
    <property type="match status" value="1"/>
</dbReference>
<dbReference type="GeneID" id="17307880"/>
<reference evidence="6" key="2">
    <citation type="submission" date="2012-11" db="EMBL/GenBank/DDBJ databases">
        <authorList>
            <person name="Kuo A."/>
            <person name="Curtis B.A."/>
            <person name="Tanifuji G."/>
            <person name="Burki F."/>
            <person name="Gruber A."/>
            <person name="Irimia M."/>
            <person name="Maruyama S."/>
            <person name="Arias M.C."/>
            <person name="Ball S.G."/>
            <person name="Gile G.H."/>
            <person name="Hirakawa Y."/>
            <person name="Hopkins J.F."/>
            <person name="Rensing S.A."/>
            <person name="Schmutz J."/>
            <person name="Symeonidi A."/>
            <person name="Elias M."/>
            <person name="Eveleigh R.J."/>
            <person name="Herman E.K."/>
            <person name="Klute M.J."/>
            <person name="Nakayama T."/>
            <person name="Obornik M."/>
            <person name="Reyes-Prieto A."/>
            <person name="Armbrust E.V."/>
            <person name="Aves S.J."/>
            <person name="Beiko R.G."/>
            <person name="Coutinho P."/>
            <person name="Dacks J.B."/>
            <person name="Durnford D.G."/>
            <person name="Fast N.M."/>
            <person name="Green B.R."/>
            <person name="Grisdale C."/>
            <person name="Hempe F."/>
            <person name="Henrissat B."/>
            <person name="Hoppner M.P."/>
            <person name="Ishida K.-I."/>
            <person name="Kim E."/>
            <person name="Koreny L."/>
            <person name="Kroth P.G."/>
            <person name="Liu Y."/>
            <person name="Malik S.-B."/>
            <person name="Maier U.G."/>
            <person name="McRose D."/>
            <person name="Mock T."/>
            <person name="Neilson J.A."/>
            <person name="Onodera N.T."/>
            <person name="Poole A.M."/>
            <person name="Pritham E.J."/>
            <person name="Richards T.A."/>
            <person name="Rocap G."/>
            <person name="Roy S.W."/>
            <person name="Sarai C."/>
            <person name="Schaack S."/>
            <person name="Shirato S."/>
            <person name="Slamovits C.H."/>
            <person name="Spencer D.F."/>
            <person name="Suzuki S."/>
            <person name="Worden A.Z."/>
            <person name="Zauner S."/>
            <person name="Barry K."/>
            <person name="Bell C."/>
            <person name="Bharti A.K."/>
            <person name="Crow J.A."/>
            <person name="Grimwood J."/>
            <person name="Kramer R."/>
            <person name="Lindquist E."/>
            <person name="Lucas S."/>
            <person name="Salamov A."/>
            <person name="McFadden G.I."/>
            <person name="Lane C.E."/>
            <person name="Keeling P.J."/>
            <person name="Gray M.W."/>
            <person name="Grigoriev I.V."/>
            <person name="Archibald J.M."/>
        </authorList>
    </citation>
    <scope>NUCLEOTIDE SEQUENCE</scope>
    <source>
        <strain evidence="6">CCMP2712</strain>
    </source>
</reference>
<dbReference type="HOGENOM" id="CLU_2892957_0_0_1"/>
<feature type="repeat" description="ANK" evidence="3">
    <location>
        <begin position="7"/>
        <end position="39"/>
    </location>
</feature>
<organism evidence="4">
    <name type="scientific">Guillardia theta (strain CCMP2712)</name>
    <name type="common">Cryptophyte</name>
    <dbReference type="NCBI Taxonomy" id="905079"/>
    <lineage>
        <taxon>Eukaryota</taxon>
        <taxon>Cryptophyceae</taxon>
        <taxon>Pyrenomonadales</taxon>
        <taxon>Geminigeraceae</taxon>
        <taxon>Guillardia</taxon>
    </lineage>
</organism>
<proteinExistence type="predicted"/>
<sequence length="63" mass="6592">NTATSSSRLTPLHVAVMAGHAEAVSLLLNSSANIFLQDMLGRTALHYASERGYEGCAMALLSA</sequence>
<dbReference type="InterPro" id="IPR036770">
    <property type="entry name" value="Ankyrin_rpt-contain_sf"/>
</dbReference>
<dbReference type="PROSITE" id="PS50297">
    <property type="entry name" value="ANK_REP_REGION"/>
    <property type="match status" value="1"/>
</dbReference>
<dbReference type="InterPro" id="IPR002110">
    <property type="entry name" value="Ankyrin_rpt"/>
</dbReference>
<evidence type="ECO:0000256" key="1">
    <source>
        <dbReference type="ARBA" id="ARBA00022737"/>
    </source>
</evidence>
<keyword evidence="2 3" id="KW-0040">ANK repeat</keyword>
<keyword evidence="1" id="KW-0677">Repeat</keyword>
<dbReference type="SMART" id="SM00248">
    <property type="entry name" value="ANK"/>
    <property type="match status" value="1"/>
</dbReference>
<dbReference type="OrthoDB" id="194358at2759"/>